<dbReference type="Pfam" id="PF13571">
    <property type="entry name" value="DUF4133"/>
    <property type="match status" value="1"/>
</dbReference>
<dbReference type="InterPro" id="IPR025407">
    <property type="entry name" value="DUF4133"/>
</dbReference>
<evidence type="ECO:0000256" key="1">
    <source>
        <dbReference type="SAM" id="Phobius"/>
    </source>
</evidence>
<gene>
    <name evidence="2" type="ORF">POY80_15910</name>
</gene>
<dbReference type="RefSeq" id="WP_232505077.1">
    <property type="nucleotide sequence ID" value="NZ_JAQNQY010000019.1"/>
</dbReference>
<keyword evidence="1" id="KW-0472">Membrane</keyword>
<protein>
    <submittedName>
        <fullName evidence="2">DUF4133 domain-containing protein</fullName>
    </submittedName>
</protein>
<reference evidence="2" key="1">
    <citation type="submission" date="2022-10" db="EMBL/GenBank/DDBJ databases">
        <title>Human gut microbiome strain richness.</title>
        <authorList>
            <person name="Chen-Liaw A."/>
        </authorList>
    </citation>
    <scope>NUCLEOTIDE SEQUENCE</scope>
    <source>
        <strain evidence="2">A1_m1001262Bd0_191120</strain>
    </source>
</reference>
<feature type="transmembrane region" description="Helical" evidence="1">
    <location>
        <begin position="70"/>
        <end position="88"/>
    </location>
</feature>
<keyword evidence="1" id="KW-0812">Transmembrane</keyword>
<feature type="transmembrane region" description="Helical" evidence="1">
    <location>
        <begin position="45"/>
        <end position="64"/>
    </location>
</feature>
<evidence type="ECO:0000313" key="2">
    <source>
        <dbReference type="EMBL" id="MDC1753926.1"/>
    </source>
</evidence>
<accession>A0AAW6G4F0</accession>
<sequence length="135" mass="15862">MVDRLNMLMESRIHGDVYVRFGGEFLETYRSNTTRRRVLSLRLKSQYLFIFAGGLLAVFVAFIVLFMAGVNQWLCIGFIVSASLLLVWQTFRLNARYGTHGLMKAAARKRHPRFIISRKAIPRLFNYKRRKEERT</sequence>
<keyword evidence="1" id="KW-1133">Transmembrane helix</keyword>
<comment type="caution">
    <text evidence="2">The sequence shown here is derived from an EMBL/GenBank/DDBJ whole genome shotgun (WGS) entry which is preliminary data.</text>
</comment>
<dbReference type="EMBL" id="JAQNQY010000019">
    <property type="protein sequence ID" value="MDC1753926.1"/>
    <property type="molecule type" value="Genomic_DNA"/>
</dbReference>
<evidence type="ECO:0000313" key="3">
    <source>
        <dbReference type="Proteomes" id="UP001218502"/>
    </source>
</evidence>
<dbReference type="AlphaFoldDB" id="A0AAW6G4F0"/>
<organism evidence="2 3">
    <name type="scientific">Bacteroides uniformis</name>
    <dbReference type="NCBI Taxonomy" id="820"/>
    <lineage>
        <taxon>Bacteria</taxon>
        <taxon>Pseudomonadati</taxon>
        <taxon>Bacteroidota</taxon>
        <taxon>Bacteroidia</taxon>
        <taxon>Bacteroidales</taxon>
        <taxon>Bacteroidaceae</taxon>
        <taxon>Bacteroides</taxon>
    </lineage>
</organism>
<name>A0AAW6G4F0_BACUN</name>
<proteinExistence type="predicted"/>
<dbReference type="Proteomes" id="UP001218502">
    <property type="component" value="Unassembled WGS sequence"/>
</dbReference>